<feature type="chain" id="PRO_5042476288" description="Small secreted protein" evidence="1">
    <location>
        <begin position="21"/>
        <end position="176"/>
    </location>
</feature>
<gene>
    <name evidence="2" type="ORF">B0T15DRAFT_531148</name>
</gene>
<keyword evidence="1" id="KW-0732">Signal</keyword>
<reference evidence="2" key="2">
    <citation type="submission" date="2023-06" db="EMBL/GenBank/DDBJ databases">
        <authorList>
            <consortium name="Lawrence Berkeley National Laboratory"/>
            <person name="Mondo S.J."/>
            <person name="Hensen N."/>
            <person name="Bonometti L."/>
            <person name="Westerberg I."/>
            <person name="Brannstrom I.O."/>
            <person name="Guillou S."/>
            <person name="Cros-Aarteil S."/>
            <person name="Calhoun S."/>
            <person name="Haridas S."/>
            <person name="Kuo A."/>
            <person name="Pangilinan J."/>
            <person name="Riley R."/>
            <person name="Labutti K."/>
            <person name="Andreopoulos B."/>
            <person name="Lipzen A."/>
            <person name="Chen C."/>
            <person name="Yanf M."/>
            <person name="Daum C."/>
            <person name="Ng V."/>
            <person name="Clum A."/>
            <person name="Steindorff A."/>
            <person name="Ohm R."/>
            <person name="Martin F."/>
            <person name="Silar P."/>
            <person name="Natvig D."/>
            <person name="Lalanne C."/>
            <person name="Gautier V."/>
            <person name="Ament-Velasquez S.L."/>
            <person name="Kruys A."/>
            <person name="Hutchinson M.I."/>
            <person name="Powell A.J."/>
            <person name="Barry K."/>
            <person name="Miller A.N."/>
            <person name="Grigoriev I.V."/>
            <person name="Debuchy R."/>
            <person name="Gladieux P."/>
            <person name="Thoren M.H."/>
            <person name="Johannesson H."/>
        </authorList>
    </citation>
    <scope>NUCLEOTIDE SEQUENCE</scope>
    <source>
        <strain evidence="2">CBS 333.67</strain>
    </source>
</reference>
<reference evidence="2" key="1">
    <citation type="journal article" date="2023" name="Mol. Phylogenet. Evol.">
        <title>Genome-scale phylogeny and comparative genomics of the fungal order Sordariales.</title>
        <authorList>
            <person name="Hensen N."/>
            <person name="Bonometti L."/>
            <person name="Westerberg I."/>
            <person name="Brannstrom I.O."/>
            <person name="Guillou S."/>
            <person name="Cros-Aarteil S."/>
            <person name="Calhoun S."/>
            <person name="Haridas S."/>
            <person name="Kuo A."/>
            <person name="Mondo S."/>
            <person name="Pangilinan J."/>
            <person name="Riley R."/>
            <person name="LaButti K."/>
            <person name="Andreopoulos B."/>
            <person name="Lipzen A."/>
            <person name="Chen C."/>
            <person name="Yan M."/>
            <person name="Daum C."/>
            <person name="Ng V."/>
            <person name="Clum A."/>
            <person name="Steindorff A."/>
            <person name="Ohm R.A."/>
            <person name="Martin F."/>
            <person name="Silar P."/>
            <person name="Natvig D.O."/>
            <person name="Lalanne C."/>
            <person name="Gautier V."/>
            <person name="Ament-Velasquez S.L."/>
            <person name="Kruys A."/>
            <person name="Hutchinson M.I."/>
            <person name="Powell A.J."/>
            <person name="Barry K."/>
            <person name="Miller A.N."/>
            <person name="Grigoriev I.V."/>
            <person name="Debuchy R."/>
            <person name="Gladieux P."/>
            <person name="Hiltunen Thoren M."/>
            <person name="Johannesson H."/>
        </authorList>
    </citation>
    <scope>NUCLEOTIDE SEQUENCE</scope>
    <source>
        <strain evidence="2">CBS 333.67</strain>
    </source>
</reference>
<dbReference type="AlphaFoldDB" id="A0AAJ0GSF0"/>
<dbReference type="Proteomes" id="UP001273166">
    <property type="component" value="Unassembled WGS sequence"/>
</dbReference>
<evidence type="ECO:0000313" key="2">
    <source>
        <dbReference type="EMBL" id="KAK3305040.1"/>
    </source>
</evidence>
<evidence type="ECO:0008006" key="4">
    <source>
        <dbReference type="Google" id="ProtNLM"/>
    </source>
</evidence>
<sequence>MSVSHLLVLTLAFLASSAIAQLRLNVTAISAENGISTLECWELDSPFYISRDSATVGAKVAHLGNVSSLSWSVVPPGHYVGPHNAPYNQWVILLKGFGHITLPHDKSAGFYMTGGEFGVIFAADTADVSYDGHISTYLGSTESVYVQIPTQDGMIPDHNRLHMGPCDARDITGLRM</sequence>
<protein>
    <recommendedName>
        <fullName evidence="4">Small secreted protein</fullName>
    </recommendedName>
</protein>
<dbReference type="GeneID" id="87888062"/>
<comment type="caution">
    <text evidence="2">The sequence shown here is derived from an EMBL/GenBank/DDBJ whole genome shotgun (WGS) entry which is preliminary data.</text>
</comment>
<proteinExistence type="predicted"/>
<name>A0AAJ0GSF0_9PEZI</name>
<dbReference type="EMBL" id="JAUDZG010000004">
    <property type="protein sequence ID" value="KAK3305040.1"/>
    <property type="molecule type" value="Genomic_DNA"/>
</dbReference>
<evidence type="ECO:0000256" key="1">
    <source>
        <dbReference type="SAM" id="SignalP"/>
    </source>
</evidence>
<dbReference type="RefSeq" id="XP_062720820.1">
    <property type="nucleotide sequence ID" value="XM_062869233.1"/>
</dbReference>
<accession>A0AAJ0GSF0</accession>
<feature type="signal peptide" evidence="1">
    <location>
        <begin position="1"/>
        <end position="20"/>
    </location>
</feature>
<keyword evidence="3" id="KW-1185">Reference proteome</keyword>
<organism evidence="2 3">
    <name type="scientific">Chaetomium strumarium</name>
    <dbReference type="NCBI Taxonomy" id="1170767"/>
    <lineage>
        <taxon>Eukaryota</taxon>
        <taxon>Fungi</taxon>
        <taxon>Dikarya</taxon>
        <taxon>Ascomycota</taxon>
        <taxon>Pezizomycotina</taxon>
        <taxon>Sordariomycetes</taxon>
        <taxon>Sordariomycetidae</taxon>
        <taxon>Sordariales</taxon>
        <taxon>Chaetomiaceae</taxon>
        <taxon>Chaetomium</taxon>
    </lineage>
</organism>
<evidence type="ECO:0000313" key="3">
    <source>
        <dbReference type="Proteomes" id="UP001273166"/>
    </source>
</evidence>